<evidence type="ECO:0000256" key="1">
    <source>
        <dbReference type="SAM" id="Phobius"/>
    </source>
</evidence>
<dbReference type="AlphaFoldDB" id="S2WXM7"/>
<dbReference type="HOGENOM" id="CLU_027408_0_1_11"/>
<dbReference type="GO" id="GO:0006814">
    <property type="term" value="P:sodium ion transport"/>
    <property type="evidence" value="ECO:0007669"/>
    <property type="project" value="InterPro"/>
</dbReference>
<feature type="transmembrane region" description="Helical" evidence="1">
    <location>
        <begin position="345"/>
        <end position="369"/>
    </location>
</feature>
<feature type="transmembrane region" description="Helical" evidence="1">
    <location>
        <begin position="398"/>
        <end position="416"/>
    </location>
</feature>
<feature type="transmembrane region" description="Helical" evidence="1">
    <location>
        <begin position="201"/>
        <end position="223"/>
    </location>
</feature>
<evidence type="ECO:0000313" key="2">
    <source>
        <dbReference type="EMBL" id="EPD32529.1"/>
    </source>
</evidence>
<accession>S2WXM7</accession>
<dbReference type="Gene3D" id="1.20.1250.20">
    <property type="entry name" value="MFS general substrate transporter like domains"/>
    <property type="match status" value="1"/>
</dbReference>
<keyword evidence="1" id="KW-1133">Transmembrane helix</keyword>
<dbReference type="Pfam" id="PF13347">
    <property type="entry name" value="MFS_2"/>
    <property type="match status" value="1"/>
</dbReference>
<dbReference type="PANTHER" id="PTHR11328">
    <property type="entry name" value="MAJOR FACILITATOR SUPERFAMILY DOMAIN-CONTAINING PROTEIN"/>
    <property type="match status" value="1"/>
</dbReference>
<name>S2WXM7_9ACTN</name>
<feature type="transmembrane region" description="Helical" evidence="1">
    <location>
        <begin position="93"/>
        <end position="111"/>
    </location>
</feature>
<dbReference type="InterPro" id="IPR036259">
    <property type="entry name" value="MFS_trans_sf"/>
</dbReference>
<dbReference type="OrthoDB" id="181905at2"/>
<dbReference type="CDD" id="cd17332">
    <property type="entry name" value="MFS_MelB_like"/>
    <property type="match status" value="1"/>
</dbReference>
<keyword evidence="3" id="KW-1185">Reference proteome</keyword>
<feature type="transmembrane region" description="Helical" evidence="1">
    <location>
        <begin position="322"/>
        <end position="339"/>
    </location>
</feature>
<gene>
    <name evidence="2" type="ORF">HMPREF9306_02101</name>
</gene>
<dbReference type="GO" id="GO:0008643">
    <property type="term" value="P:carbohydrate transport"/>
    <property type="evidence" value="ECO:0007669"/>
    <property type="project" value="InterPro"/>
</dbReference>
<dbReference type="RefSeq" id="WP_016456904.1">
    <property type="nucleotide sequence ID" value="NZ_KE150269.1"/>
</dbReference>
<evidence type="ECO:0000313" key="3">
    <source>
        <dbReference type="Proteomes" id="UP000014417"/>
    </source>
</evidence>
<dbReference type="GO" id="GO:0015293">
    <property type="term" value="F:symporter activity"/>
    <property type="evidence" value="ECO:0007669"/>
    <property type="project" value="InterPro"/>
</dbReference>
<dbReference type="STRING" id="883161.HMPREF9306_02101"/>
<keyword evidence="1" id="KW-0472">Membrane</keyword>
<dbReference type="Proteomes" id="UP000014417">
    <property type="component" value="Unassembled WGS sequence"/>
</dbReference>
<dbReference type="PATRIC" id="fig|883161.3.peg.2093"/>
<dbReference type="EMBL" id="AGZR01000009">
    <property type="protein sequence ID" value="EPD32529.1"/>
    <property type="molecule type" value="Genomic_DNA"/>
</dbReference>
<comment type="caution">
    <text evidence="2">The sequence shown here is derived from an EMBL/GenBank/DDBJ whole genome shotgun (WGS) entry which is preliminary data.</text>
</comment>
<organism evidence="2 3">
    <name type="scientific">Propionimicrobium lymphophilum ACS-093-V-SCH5</name>
    <dbReference type="NCBI Taxonomy" id="883161"/>
    <lineage>
        <taxon>Bacteria</taxon>
        <taxon>Bacillati</taxon>
        <taxon>Actinomycetota</taxon>
        <taxon>Actinomycetes</taxon>
        <taxon>Propionibacteriales</taxon>
        <taxon>Propionibacteriaceae</taxon>
        <taxon>Propionimicrobium</taxon>
    </lineage>
</organism>
<dbReference type="GO" id="GO:0005886">
    <property type="term" value="C:plasma membrane"/>
    <property type="evidence" value="ECO:0007669"/>
    <property type="project" value="TreeGrafter"/>
</dbReference>
<feature type="transmembrane region" description="Helical" evidence="1">
    <location>
        <begin position="162"/>
        <end position="181"/>
    </location>
</feature>
<dbReference type="SUPFAM" id="SSF103473">
    <property type="entry name" value="MFS general substrate transporter"/>
    <property type="match status" value="1"/>
</dbReference>
<dbReference type="PANTHER" id="PTHR11328:SF24">
    <property type="entry name" value="MAJOR FACILITATOR SUPERFAMILY (MFS) PROFILE DOMAIN-CONTAINING PROTEIN"/>
    <property type="match status" value="1"/>
</dbReference>
<feature type="transmembrane region" description="Helical" evidence="1">
    <location>
        <begin position="254"/>
        <end position="283"/>
    </location>
</feature>
<dbReference type="NCBIfam" id="TIGR00792">
    <property type="entry name" value="gph"/>
    <property type="match status" value="1"/>
</dbReference>
<feature type="transmembrane region" description="Helical" evidence="1">
    <location>
        <begin position="123"/>
        <end position="141"/>
    </location>
</feature>
<dbReference type="InterPro" id="IPR001927">
    <property type="entry name" value="Na/Gal_symport"/>
</dbReference>
<sequence>MTQTSHPTLNNKRPFSLRDCFGYMFGDFGNDFTFILQSTFFMLFYTNVVGINPAHVGFLLLGARILDAFTDVGMGIIVDRLPVKKPGYKFKRWILYMAVPVTIASALMYMSFVGNWDSYTAKLLWMCVTYFLWGSICYTAINIPYGSMASVISPDPDDRSKLSVFRSTGGQLASLVIQAILPVVVYTKTAESVSVMVGEKMMLAAIVCSILGVVCYALCFINVEERVVSEQKAKDEGGQGVGQMLASLTRNRGLLTLVLAALLLLVSMMFLMGIVGYICLAYFNDGQLQSPASILAIVPAFTLIVLAPILGKKFGKAEVCSIAMLIGGGTLLTAYFLKIDVGNPWLWIALYAVAMFCINVFNYLVWAFITDVIDLQDVQTGSRDDGTVYAVYSWARKLGQALAGWLLGMALSWVGFDAVAAKDGIAQSQEALDGIYALANVLPGIGCVLVAVVLLFLYPLKKNRVTKNVEILEARRRGEKHVDDPVARATNN</sequence>
<keyword evidence="1" id="KW-0812">Transmembrane</keyword>
<proteinExistence type="predicted"/>
<feature type="transmembrane region" description="Helical" evidence="1">
    <location>
        <begin position="289"/>
        <end position="310"/>
    </location>
</feature>
<dbReference type="InterPro" id="IPR039672">
    <property type="entry name" value="MFS_2"/>
</dbReference>
<feature type="transmembrane region" description="Helical" evidence="1">
    <location>
        <begin position="436"/>
        <end position="458"/>
    </location>
</feature>
<protein>
    <submittedName>
        <fullName evidence="2">Sugar (Glycoside-Pentoside-Hexuronide) transporter</fullName>
    </submittedName>
</protein>
<reference evidence="2 3" key="1">
    <citation type="submission" date="2013-04" db="EMBL/GenBank/DDBJ databases">
        <title>The Genome Sequence of Propionimicrobium lymphophilum ACS-093-V-SCH5.</title>
        <authorList>
            <consortium name="The Broad Institute Genomics Platform"/>
            <person name="Earl A."/>
            <person name="Ward D."/>
            <person name="Feldgarden M."/>
            <person name="Gevers D."/>
            <person name="Saerens B."/>
            <person name="Vaneechoutte M."/>
            <person name="Walker B."/>
            <person name="Young S."/>
            <person name="Zeng Q."/>
            <person name="Gargeya S."/>
            <person name="Fitzgerald M."/>
            <person name="Haas B."/>
            <person name="Abouelleil A."/>
            <person name="Allen A.W."/>
            <person name="Alvarado L."/>
            <person name="Arachchi H.M."/>
            <person name="Berlin A.M."/>
            <person name="Chapman S.B."/>
            <person name="Gainer-Dewar J."/>
            <person name="Goldberg J."/>
            <person name="Griggs A."/>
            <person name="Gujja S."/>
            <person name="Hansen M."/>
            <person name="Howarth C."/>
            <person name="Imamovic A."/>
            <person name="Ireland A."/>
            <person name="Larimer J."/>
            <person name="McCowan C."/>
            <person name="Murphy C."/>
            <person name="Pearson M."/>
            <person name="Poon T.W."/>
            <person name="Priest M."/>
            <person name="Roberts A."/>
            <person name="Saif S."/>
            <person name="Shea T."/>
            <person name="Sisk P."/>
            <person name="Sykes S."/>
            <person name="Wortman J."/>
            <person name="Nusbaum C."/>
            <person name="Birren B."/>
        </authorList>
    </citation>
    <scope>NUCLEOTIDE SEQUENCE [LARGE SCALE GENOMIC DNA]</scope>
    <source>
        <strain evidence="2 3">ACS-093-V-SCH5</strain>
    </source>
</reference>